<keyword evidence="4 8" id="KW-1278">Translocase</keyword>
<evidence type="ECO:0000256" key="2">
    <source>
        <dbReference type="ARBA" id="ARBA00022448"/>
    </source>
</evidence>
<reference evidence="9" key="1">
    <citation type="submission" date="2017-02" db="EMBL/GenBank/DDBJ databases">
        <title>Delving into the versatile metabolic prowess of the omnipresent phylum Bacteroidetes.</title>
        <authorList>
            <person name="Nobu M.K."/>
            <person name="Mei R."/>
            <person name="Narihiro T."/>
            <person name="Kuroda K."/>
            <person name="Liu W.-T."/>
        </authorList>
    </citation>
    <scope>NUCLEOTIDE SEQUENCE</scope>
    <source>
        <strain evidence="9">ADurb.Bin417</strain>
    </source>
</reference>
<dbReference type="PIRSF" id="PIRSF006102">
    <property type="entry name" value="NQR_DE"/>
    <property type="match status" value="1"/>
</dbReference>
<dbReference type="EC" id="7.-.-.-" evidence="8"/>
<name>A0A1V5MCU7_UNCT6</name>
<proteinExistence type="inferred from homology"/>
<evidence type="ECO:0000313" key="9">
    <source>
        <dbReference type="EMBL" id="OPZ91048.1"/>
    </source>
</evidence>
<dbReference type="GO" id="GO:0022900">
    <property type="term" value="P:electron transport chain"/>
    <property type="evidence" value="ECO:0007669"/>
    <property type="project" value="UniProtKB-UniRule"/>
</dbReference>
<feature type="transmembrane region" description="Helical" evidence="8">
    <location>
        <begin position="140"/>
        <end position="162"/>
    </location>
</feature>
<keyword evidence="2 8" id="KW-0813">Transport</keyword>
<keyword evidence="8" id="KW-1003">Cell membrane</keyword>
<evidence type="ECO:0000256" key="1">
    <source>
        <dbReference type="ARBA" id="ARBA00004127"/>
    </source>
</evidence>
<dbReference type="GO" id="GO:0005886">
    <property type="term" value="C:plasma membrane"/>
    <property type="evidence" value="ECO:0007669"/>
    <property type="project" value="UniProtKB-SubCell"/>
</dbReference>
<dbReference type="PANTHER" id="PTHR30586:SF0">
    <property type="entry name" value="ION-TRANSLOCATING OXIDOREDUCTASE COMPLEX SUBUNIT E"/>
    <property type="match status" value="1"/>
</dbReference>
<comment type="similarity">
    <text evidence="8">Belongs to the NqrDE/RnfAE family.</text>
</comment>
<keyword evidence="7 8" id="KW-0472">Membrane</keyword>
<evidence type="ECO:0000256" key="4">
    <source>
        <dbReference type="ARBA" id="ARBA00022967"/>
    </source>
</evidence>
<dbReference type="NCBIfam" id="TIGR01948">
    <property type="entry name" value="rnfE"/>
    <property type="match status" value="1"/>
</dbReference>
<organism evidence="9">
    <name type="scientific">candidate division TA06 bacterium ADurb.Bin417</name>
    <dbReference type="NCBI Taxonomy" id="1852828"/>
    <lineage>
        <taxon>Bacteria</taxon>
        <taxon>Bacteria division TA06</taxon>
    </lineage>
</organism>
<feature type="transmembrane region" description="Helical" evidence="8">
    <location>
        <begin position="12"/>
        <end position="36"/>
    </location>
</feature>
<comment type="caution">
    <text evidence="9">The sequence shown here is derived from an EMBL/GenBank/DDBJ whole genome shotgun (WGS) entry which is preliminary data.</text>
</comment>
<evidence type="ECO:0000256" key="6">
    <source>
        <dbReference type="ARBA" id="ARBA00022989"/>
    </source>
</evidence>
<dbReference type="EMBL" id="MWAK01000208">
    <property type="protein sequence ID" value="OPZ91048.1"/>
    <property type="molecule type" value="Genomic_DNA"/>
</dbReference>
<protein>
    <recommendedName>
        <fullName evidence="8">Ion-translocating oxidoreductase complex subunit E</fullName>
        <ecNumber evidence="8">7.-.-.-</ecNumber>
    </recommendedName>
    <alternativeName>
        <fullName evidence="8">Rnf electron transport complex subunit E</fullName>
    </alternativeName>
</protein>
<dbReference type="NCBIfam" id="NF009070">
    <property type="entry name" value="PRK12405.1"/>
    <property type="match status" value="1"/>
</dbReference>
<feature type="transmembrane region" description="Helical" evidence="8">
    <location>
        <begin position="101"/>
        <end position="119"/>
    </location>
</feature>
<dbReference type="HAMAP" id="MF_00478">
    <property type="entry name" value="RsxE_RnfE"/>
    <property type="match status" value="1"/>
</dbReference>
<dbReference type="PANTHER" id="PTHR30586">
    <property type="entry name" value="ELECTRON TRANSPORT COMPLEX PROTEIN RNFE"/>
    <property type="match status" value="1"/>
</dbReference>
<gene>
    <name evidence="8 9" type="primary">rnfE</name>
    <name evidence="9" type="ORF">BWY73_01191</name>
</gene>
<dbReference type="InterPro" id="IPR003667">
    <property type="entry name" value="NqrDE/RnfAE"/>
</dbReference>
<keyword evidence="3 8" id="KW-0812">Transmembrane</keyword>
<feature type="transmembrane region" description="Helical" evidence="8">
    <location>
        <begin position="75"/>
        <end position="95"/>
    </location>
</feature>
<evidence type="ECO:0000256" key="7">
    <source>
        <dbReference type="ARBA" id="ARBA00023136"/>
    </source>
</evidence>
<dbReference type="Pfam" id="PF02508">
    <property type="entry name" value="Rnf-Nqr"/>
    <property type="match status" value="1"/>
</dbReference>
<evidence type="ECO:0000256" key="5">
    <source>
        <dbReference type="ARBA" id="ARBA00022982"/>
    </source>
</evidence>
<feature type="transmembrane region" description="Helical" evidence="8">
    <location>
        <begin position="174"/>
        <end position="197"/>
    </location>
</feature>
<sequence>MNEKTATLKKDFLFGLWQNVPPFRLMLGLCASLAVTGMARNSLAMALSVAFVLIGSNVAVSALRRFVPDSVRIPVFVVIIATFVTIVDLFLRGWFPPLSKAMGPYVPLIIVNCIILGRAEAFAFKNPVLNSLLDAVGHSLGYLWALLLIGCIRELLGYGSLFGIQVLGAWFQPWVIMILPPGAFLTLGAVLGFFNLVSRRR</sequence>
<evidence type="ECO:0000256" key="3">
    <source>
        <dbReference type="ARBA" id="ARBA00022692"/>
    </source>
</evidence>
<feature type="transmembrane region" description="Helical" evidence="8">
    <location>
        <begin position="42"/>
        <end position="63"/>
    </location>
</feature>
<keyword evidence="6 8" id="KW-1133">Transmembrane helix</keyword>
<evidence type="ECO:0000256" key="8">
    <source>
        <dbReference type="HAMAP-Rule" id="MF_00478"/>
    </source>
</evidence>
<dbReference type="InterPro" id="IPR010968">
    <property type="entry name" value="RnfE"/>
</dbReference>
<dbReference type="Proteomes" id="UP000485484">
    <property type="component" value="Unassembled WGS sequence"/>
</dbReference>
<comment type="subcellular location">
    <subcellularLocation>
        <location evidence="8">Cell membrane</location>
        <topology evidence="8">Multi-pass membrane protein</topology>
    </subcellularLocation>
    <subcellularLocation>
        <location evidence="1">Endomembrane system</location>
        <topology evidence="1">Multi-pass membrane protein</topology>
    </subcellularLocation>
</comment>
<dbReference type="GO" id="GO:0012505">
    <property type="term" value="C:endomembrane system"/>
    <property type="evidence" value="ECO:0007669"/>
    <property type="project" value="UniProtKB-SubCell"/>
</dbReference>
<dbReference type="AlphaFoldDB" id="A0A1V5MCU7"/>
<accession>A0A1V5MCU7</accession>
<comment type="function">
    <text evidence="8">Part of a membrane-bound complex that couples electron transfer with translocation of ions across the membrane.</text>
</comment>
<keyword evidence="5 8" id="KW-0249">Electron transport</keyword>
<comment type="subunit">
    <text evidence="8">The complex is composed of six subunits: RnfA, RnfB, RnfC, RnfD, RnfE and RnfG.</text>
</comment>